<feature type="signal peptide" evidence="1">
    <location>
        <begin position="1"/>
        <end position="21"/>
    </location>
</feature>
<evidence type="ECO:0000259" key="2">
    <source>
        <dbReference type="Pfam" id="PF04366"/>
    </source>
</evidence>
<dbReference type="CDD" id="cd11524">
    <property type="entry name" value="SYLF"/>
    <property type="match status" value="1"/>
</dbReference>
<evidence type="ECO:0000313" key="3">
    <source>
        <dbReference type="EMBL" id="MDP1520715.1"/>
    </source>
</evidence>
<sequence length="178" mass="19256">MKKSVWLFMLGCLFFSASGQAATKLEIDLYVQEALAELHKQSPAARELTSQARGILVFPKVYKAGFWVGGEYGEGALRISGNNVKYYNIASASLGFQLGAQIKSQIILFMTDSALNKFRNSEGWEAGVDGSVAIASFGAGGEIDTQTAQQPIIGFIFSNKGLMYNLTIEGSKITPIVR</sequence>
<name>A0AAW8B5R7_9GAMM</name>
<feature type="chain" id="PRO_5043902930" evidence="1">
    <location>
        <begin position="22"/>
        <end position="178"/>
    </location>
</feature>
<evidence type="ECO:0000256" key="1">
    <source>
        <dbReference type="SAM" id="SignalP"/>
    </source>
</evidence>
<proteinExistence type="predicted"/>
<dbReference type="RefSeq" id="WP_305170289.1">
    <property type="nucleotide sequence ID" value="NZ_JAUUUU010000003.1"/>
</dbReference>
<feature type="domain" description="Ysc84 actin-binding" evidence="2">
    <location>
        <begin position="91"/>
        <end position="174"/>
    </location>
</feature>
<evidence type="ECO:0000313" key="4">
    <source>
        <dbReference type="Proteomes" id="UP001178354"/>
    </source>
</evidence>
<dbReference type="AlphaFoldDB" id="A0AAW8B5R7"/>
<keyword evidence="1" id="KW-0732">Signal</keyword>
<reference evidence="3" key="1">
    <citation type="journal article" date="2010" name="Int. J. Syst. Evol. Microbiol.">
        <title>Porticoccus litoralis gen. nov., sp. nov., a gammaproteobacterium isolated from the Yellow Sea.</title>
        <authorList>
            <person name="Oh H.M."/>
            <person name="Kim H."/>
            <person name="Kim K.M."/>
            <person name="Min G.S."/>
            <person name="Cho J.C."/>
        </authorList>
    </citation>
    <scope>NUCLEOTIDE SEQUENCE</scope>
    <source>
        <strain evidence="3">DSM 25064</strain>
    </source>
</reference>
<protein>
    <submittedName>
        <fullName evidence="3">YSC84-related protein</fullName>
    </submittedName>
</protein>
<reference evidence="3" key="2">
    <citation type="submission" date="2023-08" db="EMBL/GenBank/DDBJ databases">
        <authorList>
            <person name="Luo J."/>
        </authorList>
    </citation>
    <scope>NUCLEOTIDE SEQUENCE</scope>
    <source>
        <strain evidence="3">DSM 25064</strain>
    </source>
</reference>
<accession>A0AAW8B5R7</accession>
<keyword evidence="4" id="KW-1185">Reference proteome</keyword>
<dbReference type="Pfam" id="PF04366">
    <property type="entry name" value="Ysc84"/>
    <property type="match status" value="1"/>
</dbReference>
<comment type="caution">
    <text evidence="3">The sequence shown here is derived from an EMBL/GenBank/DDBJ whole genome shotgun (WGS) entry which is preliminary data.</text>
</comment>
<organism evidence="3 4">
    <name type="scientific">Porticoccus litoralis</name>
    <dbReference type="NCBI Taxonomy" id="434086"/>
    <lineage>
        <taxon>Bacteria</taxon>
        <taxon>Pseudomonadati</taxon>
        <taxon>Pseudomonadota</taxon>
        <taxon>Gammaproteobacteria</taxon>
        <taxon>Cellvibrionales</taxon>
        <taxon>Porticoccaceae</taxon>
        <taxon>Porticoccus</taxon>
    </lineage>
</organism>
<dbReference type="EMBL" id="JAUUUU010000003">
    <property type="protein sequence ID" value="MDP1520715.1"/>
    <property type="molecule type" value="Genomic_DNA"/>
</dbReference>
<dbReference type="Proteomes" id="UP001178354">
    <property type="component" value="Unassembled WGS sequence"/>
</dbReference>
<gene>
    <name evidence="3" type="ORF">Q8A57_07040</name>
</gene>
<dbReference type="InterPro" id="IPR007461">
    <property type="entry name" value="Ysc84_actin-binding"/>
</dbReference>